<protein>
    <recommendedName>
        <fullName evidence="2">DUF6534 domain-containing protein</fullName>
    </recommendedName>
</protein>
<dbReference type="EMBL" id="KB445809">
    <property type="protein sequence ID" value="EMD32776.1"/>
    <property type="molecule type" value="Genomic_DNA"/>
</dbReference>
<name>M2R1L6_CERS8</name>
<keyword evidence="1" id="KW-0812">Transmembrane</keyword>
<evidence type="ECO:0000259" key="2">
    <source>
        <dbReference type="Pfam" id="PF20152"/>
    </source>
</evidence>
<feature type="transmembrane region" description="Helical" evidence="1">
    <location>
        <begin position="167"/>
        <end position="190"/>
    </location>
</feature>
<proteinExistence type="predicted"/>
<organism evidence="3 4">
    <name type="scientific">Ceriporiopsis subvermispora (strain B)</name>
    <name type="common">White-rot fungus</name>
    <name type="synonym">Gelatoporia subvermispora</name>
    <dbReference type="NCBI Taxonomy" id="914234"/>
    <lineage>
        <taxon>Eukaryota</taxon>
        <taxon>Fungi</taxon>
        <taxon>Dikarya</taxon>
        <taxon>Basidiomycota</taxon>
        <taxon>Agaricomycotina</taxon>
        <taxon>Agaricomycetes</taxon>
        <taxon>Polyporales</taxon>
        <taxon>Gelatoporiaceae</taxon>
        <taxon>Gelatoporia</taxon>
    </lineage>
</organism>
<dbReference type="PANTHER" id="PTHR40465:SF1">
    <property type="entry name" value="DUF6534 DOMAIN-CONTAINING PROTEIN"/>
    <property type="match status" value="1"/>
</dbReference>
<feature type="domain" description="DUF6534" evidence="2">
    <location>
        <begin position="175"/>
        <end position="260"/>
    </location>
</feature>
<evidence type="ECO:0000313" key="4">
    <source>
        <dbReference type="Proteomes" id="UP000016930"/>
    </source>
</evidence>
<accession>M2R1L6</accession>
<evidence type="ECO:0000256" key="1">
    <source>
        <dbReference type="SAM" id="Phobius"/>
    </source>
</evidence>
<keyword evidence="1" id="KW-1133">Transmembrane helix</keyword>
<dbReference type="HOGENOM" id="CLU_046025_5_4_1"/>
<feature type="transmembrane region" description="Helical" evidence="1">
    <location>
        <begin position="20"/>
        <end position="44"/>
    </location>
</feature>
<dbReference type="OrthoDB" id="2755157at2759"/>
<dbReference type="InterPro" id="IPR045339">
    <property type="entry name" value="DUF6534"/>
</dbReference>
<feature type="transmembrane region" description="Helical" evidence="1">
    <location>
        <begin position="56"/>
        <end position="78"/>
    </location>
</feature>
<feature type="transmembrane region" description="Helical" evidence="1">
    <location>
        <begin position="128"/>
        <end position="147"/>
    </location>
</feature>
<dbReference type="Proteomes" id="UP000016930">
    <property type="component" value="Unassembled WGS sequence"/>
</dbReference>
<feature type="transmembrane region" description="Helical" evidence="1">
    <location>
        <begin position="239"/>
        <end position="258"/>
    </location>
</feature>
<dbReference type="STRING" id="914234.M2R1L6"/>
<reference evidence="3 4" key="1">
    <citation type="journal article" date="2012" name="Proc. Natl. Acad. Sci. U.S.A.">
        <title>Comparative genomics of Ceriporiopsis subvermispora and Phanerochaete chrysosporium provide insight into selective ligninolysis.</title>
        <authorList>
            <person name="Fernandez-Fueyo E."/>
            <person name="Ruiz-Duenas F.J."/>
            <person name="Ferreira P."/>
            <person name="Floudas D."/>
            <person name="Hibbett D.S."/>
            <person name="Canessa P."/>
            <person name="Larrondo L.F."/>
            <person name="James T.Y."/>
            <person name="Seelenfreund D."/>
            <person name="Lobos S."/>
            <person name="Polanco R."/>
            <person name="Tello M."/>
            <person name="Honda Y."/>
            <person name="Watanabe T."/>
            <person name="Watanabe T."/>
            <person name="Ryu J.S."/>
            <person name="Kubicek C.P."/>
            <person name="Schmoll M."/>
            <person name="Gaskell J."/>
            <person name="Hammel K.E."/>
            <person name="St John F.J."/>
            <person name="Vanden Wymelenberg A."/>
            <person name="Sabat G."/>
            <person name="Splinter BonDurant S."/>
            <person name="Syed K."/>
            <person name="Yadav J.S."/>
            <person name="Doddapaneni H."/>
            <person name="Subramanian V."/>
            <person name="Lavin J.L."/>
            <person name="Oguiza J.A."/>
            <person name="Perez G."/>
            <person name="Pisabarro A.G."/>
            <person name="Ramirez L."/>
            <person name="Santoyo F."/>
            <person name="Master E."/>
            <person name="Coutinho P.M."/>
            <person name="Henrissat B."/>
            <person name="Lombard V."/>
            <person name="Magnuson J.K."/>
            <person name="Kuees U."/>
            <person name="Hori C."/>
            <person name="Igarashi K."/>
            <person name="Samejima M."/>
            <person name="Held B.W."/>
            <person name="Barry K.W."/>
            <person name="LaButti K.M."/>
            <person name="Lapidus A."/>
            <person name="Lindquist E.A."/>
            <person name="Lucas S.M."/>
            <person name="Riley R."/>
            <person name="Salamov A.A."/>
            <person name="Hoffmeister D."/>
            <person name="Schwenk D."/>
            <person name="Hadar Y."/>
            <person name="Yarden O."/>
            <person name="de Vries R.P."/>
            <person name="Wiebenga A."/>
            <person name="Stenlid J."/>
            <person name="Eastwood D."/>
            <person name="Grigoriev I.V."/>
            <person name="Berka R.M."/>
            <person name="Blanchette R.A."/>
            <person name="Kersten P."/>
            <person name="Martinez A.T."/>
            <person name="Vicuna R."/>
            <person name="Cullen D."/>
        </authorList>
    </citation>
    <scope>NUCLEOTIDE SEQUENCE [LARGE SCALE GENOMIC DNA]</scope>
    <source>
        <strain evidence="3 4">B</strain>
    </source>
</reference>
<dbReference type="PANTHER" id="PTHR40465">
    <property type="entry name" value="CHROMOSOME 1, WHOLE GENOME SHOTGUN SEQUENCE"/>
    <property type="match status" value="1"/>
</dbReference>
<feature type="transmembrane region" description="Helical" evidence="1">
    <location>
        <begin position="202"/>
        <end position="227"/>
    </location>
</feature>
<dbReference type="AlphaFoldDB" id="M2R1L6"/>
<sequence length="327" mass="35915">MSSGPISAETIHSIVEPHAGALLLSMAFSSILFGVTLLQTYTYYDRYSDDPKYLKSFVFLLFVLDLIHMVSVIDSLWFDLVPNYGNIAVFSTVPIGLALETGTTVSIGALVQCFFALRVWLLSRRNPLLPILIVALSLAYFSVGIYYTAATRLRPTHAAVLKIQWSALTTLSLGLAADIIITLSLVYYLLKSRSGLTRTDKLIDVLIVYTVNSGLLTTVAAICTLVLDRVLKNTLWDVIPYFLISKCYVNSVLATLNAREKLRNMPSGVTSISGQLGQLELGQMRDGSSTMVVQRRDHHAASEIRFAHNTTTTTDSKALESVLGPDV</sequence>
<keyword evidence="4" id="KW-1185">Reference proteome</keyword>
<evidence type="ECO:0000313" key="3">
    <source>
        <dbReference type="EMBL" id="EMD32776.1"/>
    </source>
</evidence>
<keyword evidence="1" id="KW-0472">Membrane</keyword>
<gene>
    <name evidence="3" type="ORF">CERSUDRAFT_99153</name>
</gene>
<feature type="transmembrane region" description="Helical" evidence="1">
    <location>
        <begin position="98"/>
        <end position="121"/>
    </location>
</feature>
<dbReference type="Pfam" id="PF20152">
    <property type="entry name" value="DUF6534"/>
    <property type="match status" value="1"/>
</dbReference>